<organism evidence="6 7">
    <name type="scientific">Gonium pectorale</name>
    <name type="common">Green alga</name>
    <dbReference type="NCBI Taxonomy" id="33097"/>
    <lineage>
        <taxon>Eukaryota</taxon>
        <taxon>Viridiplantae</taxon>
        <taxon>Chlorophyta</taxon>
        <taxon>core chlorophytes</taxon>
        <taxon>Chlorophyceae</taxon>
        <taxon>CS clade</taxon>
        <taxon>Chlamydomonadales</taxon>
        <taxon>Volvocaceae</taxon>
        <taxon>Gonium</taxon>
    </lineage>
</organism>
<evidence type="ECO:0000259" key="5">
    <source>
        <dbReference type="Pfam" id="PF17954"/>
    </source>
</evidence>
<dbReference type="PANTHER" id="PTHR43212">
    <property type="entry name" value="QUERCETIN 2,3-DIOXYGENASE"/>
    <property type="match status" value="1"/>
</dbReference>
<dbReference type="PROSITE" id="PS51257">
    <property type="entry name" value="PROKAR_LIPOPROTEIN"/>
    <property type="match status" value="1"/>
</dbReference>
<feature type="domain" description="Pirin N-terminal" evidence="4">
    <location>
        <begin position="465"/>
        <end position="567"/>
    </location>
</feature>
<accession>A0A150G7W7</accession>
<dbReference type="Pfam" id="PF17954">
    <property type="entry name" value="Pirin_C_2"/>
    <property type="match status" value="1"/>
</dbReference>
<dbReference type="Gene3D" id="2.60.120.10">
    <property type="entry name" value="Jelly Rolls"/>
    <property type="match status" value="2"/>
</dbReference>
<gene>
    <name evidence="6" type="ORF">GPECTOR_49g533</name>
</gene>
<comment type="caution">
    <text evidence="6">The sequence shown here is derived from an EMBL/GenBank/DDBJ whole genome shotgun (WGS) entry which is preliminary data.</text>
</comment>
<dbReference type="SUPFAM" id="SSF51182">
    <property type="entry name" value="RmlC-like cupins"/>
    <property type="match status" value="1"/>
</dbReference>
<dbReference type="AlphaFoldDB" id="A0A150G7W7"/>
<evidence type="ECO:0000256" key="1">
    <source>
        <dbReference type="ARBA" id="ARBA00008416"/>
    </source>
</evidence>
<dbReference type="PANTHER" id="PTHR43212:SF3">
    <property type="entry name" value="QUERCETIN 2,3-DIOXYGENASE"/>
    <property type="match status" value="1"/>
</dbReference>
<dbReference type="Proteomes" id="UP000075714">
    <property type="component" value="Unassembled WGS sequence"/>
</dbReference>
<evidence type="ECO:0000313" key="6">
    <source>
        <dbReference type="EMBL" id="KXZ45949.1"/>
    </source>
</evidence>
<evidence type="ECO:0008006" key="8">
    <source>
        <dbReference type="Google" id="ProtNLM"/>
    </source>
</evidence>
<dbReference type="Pfam" id="PF02678">
    <property type="entry name" value="Pirin"/>
    <property type="match status" value="1"/>
</dbReference>
<evidence type="ECO:0000313" key="7">
    <source>
        <dbReference type="Proteomes" id="UP000075714"/>
    </source>
</evidence>
<feature type="domain" description="Quercetin 2,3-dioxygenase C-terminal cupin" evidence="5">
    <location>
        <begin position="612"/>
        <end position="691"/>
    </location>
</feature>
<dbReference type="InterPro" id="IPR011051">
    <property type="entry name" value="RmlC_Cupin_sf"/>
</dbReference>
<dbReference type="EMBL" id="LSYV01000050">
    <property type="protein sequence ID" value="KXZ45949.1"/>
    <property type="molecule type" value="Genomic_DNA"/>
</dbReference>
<sequence length="696" mass="74944">MLRLLHAADCFPRGSMYTGYYGLAACVRYERFWARHMMNGDMAAADITPPLDVAFAWYARFLALHAAHPSVPLVPAADIALLWHTHLGLSGQYEAACGKLFGAGDEGGWGEQRAAACWRPHYLGMGPEEMAQAYGNTAKLYGEAYGEPYHDSYTIWLPSDVTYPLAAPDSPLGSFLWVFDINPQRRFQEPAMAAAAAAVGLAQPPPQAPVARSGAHGLFAAWLAARRADQFFRRLACCCLRNASSRAFTLTIMHVSAALVSIAHFLEAPAEDGHPYLTGIQLRLPGVWAPEVPEKDAKPGFSPTDPQRTLTGSAAGYLDGLELIMAPPSPFAMPEPQPQPQTASGKGGKAGKAGKRAAPPAPKAAPSLDAPLWHILAQPGASSQLRAHLALAWGEAAKHVGSMARKYRQGRVSYSGCAVYGATDYYQVGPTFDGWNALDLKTADGGFAACGSGGGGSLHVSKPTWWLESRFHFSFADYWDSSRNQFGALRVLNDDLVQPRAGFGAHPHRDAEIFSYVVDGELSHADSMGNREALPRGCVQYMSAGTGVMHSEMNDGQGVCRFLQLWITPDRRGHTPQYGSSRYDKADRHNRLLQILGGTGQPPAWEGVHSPHSIRLNQDANVFVSEADGGTSFDLTLGAGRQAYLTCIEGDMRLNGEALGMRDGARVLGADGSPSRLLLEAGPKGAHFLMVEMAKQ</sequence>
<evidence type="ECO:0000256" key="2">
    <source>
        <dbReference type="RuleBase" id="RU003457"/>
    </source>
</evidence>
<dbReference type="InterPro" id="IPR003829">
    <property type="entry name" value="Pirin_N_dom"/>
</dbReference>
<comment type="similarity">
    <text evidence="1 2">Belongs to the pirin family.</text>
</comment>
<dbReference type="InterPro" id="IPR041602">
    <property type="entry name" value="Quercetinase_C"/>
</dbReference>
<dbReference type="OrthoDB" id="198735at2759"/>
<dbReference type="InterPro" id="IPR014710">
    <property type="entry name" value="RmlC-like_jellyroll"/>
</dbReference>
<feature type="compositionally biased region" description="Pro residues" evidence="3">
    <location>
        <begin position="328"/>
        <end position="339"/>
    </location>
</feature>
<reference evidence="7" key="1">
    <citation type="journal article" date="2016" name="Nat. Commun.">
        <title>The Gonium pectorale genome demonstrates co-option of cell cycle regulation during the evolution of multicellularity.</title>
        <authorList>
            <person name="Hanschen E.R."/>
            <person name="Marriage T.N."/>
            <person name="Ferris P.J."/>
            <person name="Hamaji T."/>
            <person name="Toyoda A."/>
            <person name="Fujiyama A."/>
            <person name="Neme R."/>
            <person name="Noguchi H."/>
            <person name="Minakuchi Y."/>
            <person name="Suzuki M."/>
            <person name="Kawai-Toyooka H."/>
            <person name="Smith D.R."/>
            <person name="Sparks H."/>
            <person name="Anderson J."/>
            <person name="Bakaric R."/>
            <person name="Luria V."/>
            <person name="Karger A."/>
            <person name="Kirschner M.W."/>
            <person name="Durand P.M."/>
            <person name="Michod R.E."/>
            <person name="Nozaki H."/>
            <person name="Olson B.J."/>
        </authorList>
    </citation>
    <scope>NUCLEOTIDE SEQUENCE [LARGE SCALE GENOMIC DNA]</scope>
    <source>
        <strain evidence="7">NIES-2863</strain>
    </source>
</reference>
<protein>
    <recommendedName>
        <fullName evidence="8">Pirin N-terminal domain-containing protein</fullName>
    </recommendedName>
</protein>
<proteinExistence type="inferred from homology"/>
<evidence type="ECO:0000259" key="4">
    <source>
        <dbReference type="Pfam" id="PF02678"/>
    </source>
</evidence>
<feature type="region of interest" description="Disordered" evidence="3">
    <location>
        <begin position="328"/>
        <end position="365"/>
    </location>
</feature>
<dbReference type="STRING" id="33097.A0A150G7W7"/>
<evidence type="ECO:0000256" key="3">
    <source>
        <dbReference type="SAM" id="MobiDB-lite"/>
    </source>
</evidence>
<dbReference type="InterPro" id="IPR012093">
    <property type="entry name" value="Pirin"/>
</dbReference>
<name>A0A150G7W7_GONPE</name>
<dbReference type="CDD" id="cd02910">
    <property type="entry name" value="cupin_Yhhw_N"/>
    <property type="match status" value="1"/>
</dbReference>
<keyword evidence="7" id="KW-1185">Reference proteome</keyword>